<protein>
    <recommendedName>
        <fullName evidence="4">PLAC8 family</fullName>
    </recommendedName>
</protein>
<gene>
    <name evidence="2" type="ORF">ADEAN_001045100</name>
</gene>
<reference evidence="2 3" key="1">
    <citation type="submission" date="2020-08" db="EMBL/GenBank/DDBJ databases">
        <authorList>
            <person name="Newling K."/>
            <person name="Davey J."/>
            <person name="Forrester S."/>
        </authorList>
    </citation>
    <scope>NUCLEOTIDE SEQUENCE [LARGE SCALE GENOMIC DNA]</scope>
    <source>
        <strain evidence="3">Crithidia deanei Carvalho (ATCC PRA-265)</strain>
    </source>
</reference>
<sequence length="206" mass="22633">MSEKEYPTEEPKQEEPKKEEPTNDADKKDRSVDPDKEAKKLENNDGDKENKEIDKAGEGGVKSWLGIDQIDWGGEAGKFYECWKLNPCCGTPEPLKMITCFVCWTCCGCCSQSKLYASTVGQECAFIPHCLMAFFLPSIPSPKIRTNIRNRLGVQGNMVGDAVCCCCCGCCSICQELRAVPSRGVAPSGTQGENPVFSAPEIIFIK</sequence>
<dbReference type="EMBL" id="LR877173">
    <property type="protein sequence ID" value="CAD2222896.1"/>
    <property type="molecule type" value="Genomic_DNA"/>
</dbReference>
<dbReference type="InterPro" id="IPR006461">
    <property type="entry name" value="PLAC_motif_containing"/>
</dbReference>
<dbReference type="Proteomes" id="UP000515908">
    <property type="component" value="Chromosome 29"/>
</dbReference>
<evidence type="ECO:0000313" key="3">
    <source>
        <dbReference type="Proteomes" id="UP000515908"/>
    </source>
</evidence>
<accession>A0A7G2CSV6</accession>
<feature type="region of interest" description="Disordered" evidence="1">
    <location>
        <begin position="1"/>
        <end position="55"/>
    </location>
</feature>
<keyword evidence="3" id="KW-1185">Reference proteome</keyword>
<evidence type="ECO:0000256" key="1">
    <source>
        <dbReference type="SAM" id="MobiDB-lite"/>
    </source>
</evidence>
<organism evidence="2 3">
    <name type="scientific">Angomonas deanei</name>
    <dbReference type="NCBI Taxonomy" id="59799"/>
    <lineage>
        <taxon>Eukaryota</taxon>
        <taxon>Discoba</taxon>
        <taxon>Euglenozoa</taxon>
        <taxon>Kinetoplastea</taxon>
        <taxon>Metakinetoplastina</taxon>
        <taxon>Trypanosomatida</taxon>
        <taxon>Trypanosomatidae</taxon>
        <taxon>Strigomonadinae</taxon>
        <taxon>Angomonas</taxon>
    </lineage>
</organism>
<dbReference type="VEuPathDB" id="TriTrypDB:ADEAN_001045100"/>
<dbReference type="NCBIfam" id="TIGR01571">
    <property type="entry name" value="A_thal_Cys_rich"/>
    <property type="match status" value="1"/>
</dbReference>
<name>A0A7G2CSV6_9TRYP</name>
<proteinExistence type="predicted"/>
<dbReference type="AlphaFoldDB" id="A0A7G2CSV6"/>
<evidence type="ECO:0008006" key="4">
    <source>
        <dbReference type="Google" id="ProtNLM"/>
    </source>
</evidence>
<evidence type="ECO:0000313" key="2">
    <source>
        <dbReference type="EMBL" id="CAD2222896.1"/>
    </source>
</evidence>